<sequence length="108" mass="11691">MKPIALTVIPHHTRDGMGYQHIRIEIISEDGIVEPDDLKSLELPPLDGSQGVVFEGKSPIWVYAYLTHEAHATAWVGCYDPRLNGAVVVATHTRGVGVGSVLPLELPA</sequence>
<dbReference type="EMBL" id="JAMXFA010000022">
    <property type="protein sequence ID" value="MCT7979362.1"/>
    <property type="molecule type" value="Genomic_DNA"/>
</dbReference>
<dbReference type="NCBIfam" id="TIGR02579">
    <property type="entry name" value="cas_csx3"/>
    <property type="match status" value="1"/>
</dbReference>
<comment type="caution">
    <text evidence="1">The sequence shown here is derived from an EMBL/GenBank/DDBJ whole genome shotgun (WGS) entry which is preliminary data.</text>
</comment>
<dbReference type="InterPro" id="IPR013409">
    <property type="entry name" value="CRISPR-assoc_prot_Crn3/Csx3"/>
</dbReference>
<name>A0ABT2N9K6_9CYAN</name>
<protein>
    <submittedName>
        <fullName evidence="1">CRISPR-associated ring nuclease Crn3/Csx3</fullName>
    </submittedName>
</protein>
<dbReference type="Pfam" id="PF09620">
    <property type="entry name" value="Cas_csx3"/>
    <property type="match status" value="1"/>
</dbReference>
<organism evidence="1 2">
    <name type="scientific">Laspinema olomoucense D3b</name>
    <dbReference type="NCBI Taxonomy" id="2953688"/>
    <lineage>
        <taxon>Bacteria</taxon>
        <taxon>Bacillati</taxon>
        <taxon>Cyanobacteriota</taxon>
        <taxon>Cyanophyceae</taxon>
        <taxon>Oscillatoriophycideae</taxon>
        <taxon>Oscillatoriales</taxon>
        <taxon>Laspinemataceae</taxon>
        <taxon>Laspinema</taxon>
        <taxon>Laspinema olomoucense</taxon>
    </lineage>
</organism>
<proteinExistence type="predicted"/>
<keyword evidence="2" id="KW-1185">Reference proteome</keyword>
<evidence type="ECO:0000313" key="2">
    <source>
        <dbReference type="Proteomes" id="UP001525961"/>
    </source>
</evidence>
<dbReference type="CDD" id="cd09740">
    <property type="entry name" value="Csx3_III-U"/>
    <property type="match status" value="1"/>
</dbReference>
<dbReference type="Proteomes" id="UP001525961">
    <property type="component" value="Unassembled WGS sequence"/>
</dbReference>
<accession>A0ABT2N9K6</accession>
<gene>
    <name evidence="1" type="primary">crn3</name>
    <name evidence="1" type="ORF">NG792_16740</name>
</gene>
<dbReference type="RefSeq" id="WP_261236158.1">
    <property type="nucleotide sequence ID" value="NZ_JAMXFA010000022.1"/>
</dbReference>
<reference evidence="1 2" key="1">
    <citation type="journal article" date="2022" name="Front. Microbiol.">
        <title>High genomic differentiation and limited gene flow indicate recent cryptic speciation within the genus Laspinema (cyanobacteria).</title>
        <authorList>
            <person name="Stanojkovic A."/>
            <person name="Skoupy S."/>
            <person name="Skaloud P."/>
            <person name="Dvorak P."/>
        </authorList>
    </citation>
    <scope>NUCLEOTIDE SEQUENCE [LARGE SCALE GENOMIC DNA]</scope>
    <source>
        <strain evidence="1 2">D3b</strain>
    </source>
</reference>
<evidence type="ECO:0000313" key="1">
    <source>
        <dbReference type="EMBL" id="MCT7979362.1"/>
    </source>
</evidence>